<evidence type="ECO:0000256" key="1">
    <source>
        <dbReference type="SAM" id="MobiDB-lite"/>
    </source>
</evidence>
<feature type="region of interest" description="Disordered" evidence="1">
    <location>
        <begin position="1"/>
        <end position="45"/>
    </location>
</feature>
<sequence length="193" mass="22171">MASEKMDISGSVEEVDADVEDGCNVSIVSGNQGTPGRKRDGRNDSLYLHRGNQRCYQKLLSPLWMEYKDKRKEEKEKEKEKSEKTGSYDLTMEYVKEKLARFTTDQLKAMDEKGYNALLKACSLPSMSRHVMQYLITTKKVDINCQLPHDFDRSTAKGLDSRNVCFPLKWKKMRNSEGKNPLEIAKEDSDDTQ</sequence>
<reference evidence="2" key="1">
    <citation type="submission" date="2023-01" db="EMBL/GenBank/DDBJ databases">
        <title>Genome assembly of the deep-sea coral Lophelia pertusa.</title>
        <authorList>
            <person name="Herrera S."/>
            <person name="Cordes E."/>
        </authorList>
    </citation>
    <scope>NUCLEOTIDE SEQUENCE</scope>
    <source>
        <strain evidence="2">USNM1676648</strain>
        <tissue evidence="2">Polyp</tissue>
    </source>
</reference>
<keyword evidence="3" id="KW-1185">Reference proteome</keyword>
<protein>
    <submittedName>
        <fullName evidence="2">Uncharacterized protein</fullName>
    </submittedName>
</protein>
<name>A0A9W9ZGH1_9CNID</name>
<dbReference type="Proteomes" id="UP001163046">
    <property type="component" value="Unassembled WGS sequence"/>
</dbReference>
<gene>
    <name evidence="2" type="ORF">OS493_004631</name>
</gene>
<comment type="caution">
    <text evidence="2">The sequence shown here is derived from an EMBL/GenBank/DDBJ whole genome shotgun (WGS) entry which is preliminary data.</text>
</comment>
<evidence type="ECO:0000313" key="3">
    <source>
        <dbReference type="Proteomes" id="UP001163046"/>
    </source>
</evidence>
<evidence type="ECO:0000313" key="2">
    <source>
        <dbReference type="EMBL" id="KAJ7381035.1"/>
    </source>
</evidence>
<organism evidence="2 3">
    <name type="scientific">Desmophyllum pertusum</name>
    <dbReference type="NCBI Taxonomy" id="174260"/>
    <lineage>
        <taxon>Eukaryota</taxon>
        <taxon>Metazoa</taxon>
        <taxon>Cnidaria</taxon>
        <taxon>Anthozoa</taxon>
        <taxon>Hexacorallia</taxon>
        <taxon>Scleractinia</taxon>
        <taxon>Caryophylliina</taxon>
        <taxon>Caryophylliidae</taxon>
        <taxon>Desmophyllum</taxon>
    </lineage>
</organism>
<dbReference type="EMBL" id="MU826351">
    <property type="protein sequence ID" value="KAJ7381035.1"/>
    <property type="molecule type" value="Genomic_DNA"/>
</dbReference>
<accession>A0A9W9ZGH1</accession>
<dbReference type="AlphaFoldDB" id="A0A9W9ZGH1"/>
<proteinExistence type="predicted"/>